<name>A0ABQ1RWV5_9MICO</name>
<evidence type="ECO:0000313" key="1">
    <source>
        <dbReference type="EMBL" id="GGD83253.1"/>
    </source>
</evidence>
<organism evidence="1 2">
    <name type="scientific">Microbacterium murale</name>
    <dbReference type="NCBI Taxonomy" id="1081040"/>
    <lineage>
        <taxon>Bacteria</taxon>
        <taxon>Bacillati</taxon>
        <taxon>Actinomycetota</taxon>
        <taxon>Actinomycetes</taxon>
        <taxon>Micrococcales</taxon>
        <taxon>Microbacteriaceae</taxon>
        <taxon>Microbacterium</taxon>
    </lineage>
</organism>
<dbReference type="Proteomes" id="UP000629365">
    <property type="component" value="Unassembled WGS sequence"/>
</dbReference>
<proteinExistence type="predicted"/>
<reference evidence="2" key="1">
    <citation type="journal article" date="2019" name="Int. J. Syst. Evol. Microbiol.">
        <title>The Global Catalogue of Microorganisms (GCM) 10K type strain sequencing project: providing services to taxonomists for standard genome sequencing and annotation.</title>
        <authorList>
            <consortium name="The Broad Institute Genomics Platform"/>
            <consortium name="The Broad Institute Genome Sequencing Center for Infectious Disease"/>
            <person name="Wu L."/>
            <person name="Ma J."/>
        </authorList>
    </citation>
    <scope>NUCLEOTIDE SEQUENCE [LARGE SCALE GENOMIC DNA]</scope>
    <source>
        <strain evidence="2">CCM 7640</strain>
    </source>
</reference>
<comment type="caution">
    <text evidence="1">The sequence shown here is derived from an EMBL/GenBank/DDBJ whole genome shotgun (WGS) entry which is preliminary data.</text>
</comment>
<sequence>MGKPSLSIADQHAKITLLGLADTPPALHRALASVGYFRLSGYWRYFQVQPSQGVNRFEPGANIASIMDCYHSDAALRNLLMEGLAEVEVAARAVLVAKLCKAGGSGDEYLDPKTYDAAYDAKGNSLTNALLRDIHSDIDRSKERHVRHHRDKGTAVPLWVATEALSFGVLSRMYGLLADQAQRDFIAKRFGYTSSNDFSTNLRAVSVFRNVCAHHGRIWNRTIAQDVPKILPFLVEKSLIRMNYDKTPWGVISVVVDFVNRVRGHNGFSAEVSTLVPRSGIYWDGLISPSTK</sequence>
<keyword evidence="1" id="KW-0238">DNA-binding</keyword>
<dbReference type="InterPro" id="IPR011664">
    <property type="entry name" value="Abi_system_AbiD/AbiF-like"/>
</dbReference>
<accession>A0ABQ1RWV5</accession>
<dbReference type="Pfam" id="PF07751">
    <property type="entry name" value="Abi_2"/>
    <property type="match status" value="1"/>
</dbReference>
<gene>
    <name evidence="1" type="ORF">GCM10007269_27640</name>
</gene>
<evidence type="ECO:0000313" key="2">
    <source>
        <dbReference type="Proteomes" id="UP000629365"/>
    </source>
</evidence>
<dbReference type="RefSeq" id="WP_188437149.1">
    <property type="nucleotide sequence ID" value="NZ_BMCM01000004.1"/>
</dbReference>
<keyword evidence="2" id="KW-1185">Reference proteome</keyword>
<dbReference type="EMBL" id="BMCM01000004">
    <property type="protein sequence ID" value="GGD83253.1"/>
    <property type="molecule type" value="Genomic_DNA"/>
</dbReference>
<protein>
    <submittedName>
        <fullName evidence="1">DNA-binding protein</fullName>
    </submittedName>
</protein>
<dbReference type="GO" id="GO:0003677">
    <property type="term" value="F:DNA binding"/>
    <property type="evidence" value="ECO:0007669"/>
    <property type="project" value="UniProtKB-KW"/>
</dbReference>